<dbReference type="AlphaFoldDB" id="A0A917XY97"/>
<proteinExistence type="predicted"/>
<protein>
    <submittedName>
        <fullName evidence="2">Uncharacterized protein</fullName>
    </submittedName>
</protein>
<evidence type="ECO:0000256" key="1">
    <source>
        <dbReference type="SAM" id="MobiDB-lite"/>
    </source>
</evidence>
<dbReference type="EMBL" id="BMMM01000003">
    <property type="protein sequence ID" value="GGN58488.1"/>
    <property type="molecule type" value="Genomic_DNA"/>
</dbReference>
<keyword evidence="3" id="KW-1185">Reference proteome</keyword>
<gene>
    <name evidence="2" type="ORF">GCM10011579_021920</name>
</gene>
<name>A0A917XY97_9ACTN</name>
<comment type="caution">
    <text evidence="2">The sequence shown here is derived from an EMBL/GenBank/DDBJ whole genome shotgun (WGS) entry which is preliminary data.</text>
</comment>
<evidence type="ECO:0000313" key="2">
    <source>
        <dbReference type="EMBL" id="GGN58488.1"/>
    </source>
</evidence>
<accession>A0A917XY97</accession>
<organism evidence="2 3">
    <name type="scientific">Streptomyces albiflavescens</name>
    <dbReference type="NCBI Taxonomy" id="1623582"/>
    <lineage>
        <taxon>Bacteria</taxon>
        <taxon>Bacillati</taxon>
        <taxon>Actinomycetota</taxon>
        <taxon>Actinomycetes</taxon>
        <taxon>Kitasatosporales</taxon>
        <taxon>Streptomycetaceae</taxon>
        <taxon>Streptomyces</taxon>
    </lineage>
</organism>
<evidence type="ECO:0000313" key="3">
    <source>
        <dbReference type="Proteomes" id="UP000600365"/>
    </source>
</evidence>
<dbReference type="Proteomes" id="UP000600365">
    <property type="component" value="Unassembled WGS sequence"/>
</dbReference>
<reference evidence="2 3" key="1">
    <citation type="journal article" date="2014" name="Int. J. Syst. Evol. Microbiol.">
        <title>Complete genome sequence of Corynebacterium casei LMG S-19264T (=DSM 44701T), isolated from a smear-ripened cheese.</title>
        <authorList>
            <consortium name="US DOE Joint Genome Institute (JGI-PGF)"/>
            <person name="Walter F."/>
            <person name="Albersmeier A."/>
            <person name="Kalinowski J."/>
            <person name="Ruckert C."/>
        </authorList>
    </citation>
    <scope>NUCLEOTIDE SEQUENCE [LARGE SCALE GENOMIC DNA]</scope>
    <source>
        <strain evidence="2 3">CGMCC 4.7111</strain>
    </source>
</reference>
<feature type="region of interest" description="Disordered" evidence="1">
    <location>
        <begin position="57"/>
        <end position="85"/>
    </location>
</feature>
<sequence>MTSLATDEKARGPDVLCRHLPPARIRECTIITPGLVFVVRGDRSSCRIRVPVRHQACADPPLGRRHGSPDPPLTAGRPLKQAGTR</sequence>